<dbReference type="AlphaFoldDB" id="A0A317XE81"/>
<keyword evidence="2" id="KW-1185">Reference proteome</keyword>
<sequence>MELKKSAVTGMAGRNPARFCLCHKEPEPLPDGRDADMTITVASCQEKPEDLPGRQQIGTSLCFSVASGRKGLTSSREVIDWGPCSIVLCNQGPRDPLCRSWVPPFVEGRPEQGSADKKLRSMRRGSPAVGDWAMRCLRGDAMVEDARRTGLR</sequence>
<proteinExistence type="predicted"/>
<protein>
    <submittedName>
        <fullName evidence="1">Uncharacterized protein</fullName>
    </submittedName>
</protein>
<dbReference type="EMBL" id="MSFK01000004">
    <property type="protein sequence ID" value="PWY94870.1"/>
    <property type="molecule type" value="Genomic_DNA"/>
</dbReference>
<gene>
    <name evidence="1" type="ORF">BO94DRAFT_287981</name>
</gene>
<dbReference type="Proteomes" id="UP000246702">
    <property type="component" value="Unassembled WGS sequence"/>
</dbReference>
<reference evidence="1 2" key="1">
    <citation type="submission" date="2016-12" db="EMBL/GenBank/DDBJ databases">
        <title>The genomes of Aspergillus section Nigri reveals drivers in fungal speciation.</title>
        <authorList>
            <consortium name="DOE Joint Genome Institute"/>
            <person name="Vesth T.C."/>
            <person name="Nybo J."/>
            <person name="Theobald S."/>
            <person name="Brandl J."/>
            <person name="Frisvad J.C."/>
            <person name="Nielsen K.F."/>
            <person name="Lyhne E.K."/>
            <person name="Kogle M.E."/>
            <person name="Kuo A."/>
            <person name="Riley R."/>
            <person name="Clum A."/>
            <person name="Nolan M."/>
            <person name="Lipzen A."/>
            <person name="Salamov A."/>
            <person name="Henrissat B."/>
            <person name="Wiebenga A."/>
            <person name="De Vries R.P."/>
            <person name="Grigoriev I.V."/>
            <person name="Mortensen U.H."/>
            <person name="Andersen M.R."/>
            <person name="Baker S.E."/>
        </authorList>
    </citation>
    <scope>NUCLEOTIDE SEQUENCE [LARGE SCALE GENOMIC DNA]</scope>
    <source>
        <strain evidence="1 2">CBS 115572</strain>
    </source>
</reference>
<dbReference type="GeneID" id="37108826"/>
<organism evidence="1 2">
    <name type="scientific">Aspergillus sclerotioniger CBS 115572</name>
    <dbReference type="NCBI Taxonomy" id="1450535"/>
    <lineage>
        <taxon>Eukaryota</taxon>
        <taxon>Fungi</taxon>
        <taxon>Dikarya</taxon>
        <taxon>Ascomycota</taxon>
        <taxon>Pezizomycotina</taxon>
        <taxon>Eurotiomycetes</taxon>
        <taxon>Eurotiomycetidae</taxon>
        <taxon>Eurotiales</taxon>
        <taxon>Aspergillaceae</taxon>
        <taxon>Aspergillus</taxon>
        <taxon>Aspergillus subgen. Circumdati</taxon>
    </lineage>
</organism>
<accession>A0A317XE81</accession>
<name>A0A317XE81_9EURO</name>
<comment type="caution">
    <text evidence="1">The sequence shown here is derived from an EMBL/GenBank/DDBJ whole genome shotgun (WGS) entry which is preliminary data.</text>
</comment>
<dbReference type="RefSeq" id="XP_025471631.1">
    <property type="nucleotide sequence ID" value="XM_025606683.1"/>
</dbReference>
<evidence type="ECO:0000313" key="1">
    <source>
        <dbReference type="EMBL" id="PWY94870.1"/>
    </source>
</evidence>
<evidence type="ECO:0000313" key="2">
    <source>
        <dbReference type="Proteomes" id="UP000246702"/>
    </source>
</evidence>